<reference evidence="2 3" key="1">
    <citation type="submission" date="2020-01" db="EMBL/GenBank/DDBJ databases">
        <title>Muricauda sediminis sp.nov. 40Bstr401.</title>
        <authorList>
            <person name="Xue Z."/>
            <person name="Zhu S."/>
            <person name="Ren N."/>
            <person name="Chen T."/>
            <person name="Chen X."/>
            <person name="Chen J."/>
            <person name="Yang J."/>
        </authorList>
    </citation>
    <scope>NUCLEOTIDE SEQUENCE [LARGE SCALE GENOMIC DNA]</scope>
    <source>
        <strain evidence="2 3">40Bstr401</strain>
    </source>
</reference>
<evidence type="ECO:0000256" key="1">
    <source>
        <dbReference type="SAM" id="Phobius"/>
    </source>
</evidence>
<dbReference type="RefSeq" id="WP_147378238.1">
    <property type="nucleotide sequence ID" value="NZ_JAAAMI010000014.1"/>
</dbReference>
<organism evidence="2 3">
    <name type="scientific">Flagellimonas sediminis</name>
    <dbReference type="NCBI Taxonomy" id="2696468"/>
    <lineage>
        <taxon>Bacteria</taxon>
        <taxon>Pseudomonadati</taxon>
        <taxon>Bacteroidota</taxon>
        <taxon>Flavobacteriia</taxon>
        <taxon>Flavobacteriales</taxon>
        <taxon>Flavobacteriaceae</taxon>
        <taxon>Flagellimonas</taxon>
    </lineage>
</organism>
<evidence type="ECO:0000313" key="2">
    <source>
        <dbReference type="EMBL" id="NDV45256.1"/>
    </source>
</evidence>
<feature type="transmembrane region" description="Helical" evidence="1">
    <location>
        <begin position="134"/>
        <end position="155"/>
    </location>
</feature>
<keyword evidence="1" id="KW-0472">Membrane</keyword>
<feature type="transmembrane region" description="Helical" evidence="1">
    <location>
        <begin position="108"/>
        <end position="128"/>
    </location>
</feature>
<name>A0A6I5KWK4_9FLAO</name>
<accession>A0A6I5KWK4</accession>
<feature type="transmembrane region" description="Helical" evidence="1">
    <location>
        <begin position="21"/>
        <end position="41"/>
    </location>
</feature>
<gene>
    <name evidence="2" type="ORF">GTK07_18185</name>
</gene>
<feature type="transmembrane region" description="Helical" evidence="1">
    <location>
        <begin position="80"/>
        <end position="101"/>
    </location>
</feature>
<dbReference type="EMBL" id="JAAAMI010000014">
    <property type="protein sequence ID" value="NDV45256.1"/>
    <property type="molecule type" value="Genomic_DNA"/>
</dbReference>
<protein>
    <recommendedName>
        <fullName evidence="4">DUF998 domain-containing protein</fullName>
    </recommendedName>
</protein>
<comment type="caution">
    <text evidence="2">The sequence shown here is derived from an EMBL/GenBank/DDBJ whole genome shotgun (WGS) entry which is preliminary data.</text>
</comment>
<keyword evidence="1" id="KW-0812">Transmembrane</keyword>
<dbReference type="AlphaFoldDB" id="A0A6I5KWK4"/>
<keyword evidence="3" id="KW-1185">Reference proteome</keyword>
<evidence type="ECO:0000313" key="3">
    <source>
        <dbReference type="Proteomes" id="UP000468707"/>
    </source>
</evidence>
<feature type="transmembrane region" description="Helical" evidence="1">
    <location>
        <begin position="187"/>
        <end position="209"/>
    </location>
</feature>
<dbReference type="Proteomes" id="UP000468707">
    <property type="component" value="Unassembled WGS sequence"/>
</dbReference>
<evidence type="ECO:0008006" key="4">
    <source>
        <dbReference type="Google" id="ProtNLM"/>
    </source>
</evidence>
<sequence length="222" mass="25657">MKNDYYYLVMKEQRNIRLIGFLPTIGIILFIGLFVYSSFLYPGGSQVNLESVGFDWVNNYWCNLMNERAMNNMINPARPFAIAAMFVLCLSLMLFFIQFAGNFTKNPIWKIIILIFGILSMVSAFLMFTEFHDLMTTLSSIFGVLVVLGIIWEIYQSNMTNYKIGGIICIALLGLNNYIYYSQQFILFLPLLQKLTFALVLGWIIGLNFKMMRKNKSQISLK</sequence>
<keyword evidence="1" id="KW-1133">Transmembrane helix</keyword>
<feature type="transmembrane region" description="Helical" evidence="1">
    <location>
        <begin position="162"/>
        <end position="181"/>
    </location>
</feature>
<proteinExistence type="predicted"/>